<protein>
    <recommendedName>
        <fullName evidence="3">Palmitoyl-protein thioesterase 1</fullName>
        <ecNumber evidence="2">3.1.2.22</ecNumber>
    </recommendedName>
    <alternativeName>
        <fullName evidence="8">Palmitoyl-protein hydrolase 1</fullName>
    </alternativeName>
</protein>
<evidence type="ECO:0000256" key="9">
    <source>
        <dbReference type="SAM" id="MobiDB-lite"/>
    </source>
</evidence>
<evidence type="ECO:0000256" key="8">
    <source>
        <dbReference type="ARBA" id="ARBA00031934"/>
    </source>
</evidence>
<evidence type="ECO:0000256" key="7">
    <source>
        <dbReference type="ARBA" id="ARBA00023180"/>
    </source>
</evidence>
<organism evidence="11 12">
    <name type="scientific">Coniophora puteana (strain RWD-64-598)</name>
    <name type="common">Brown rot fungus</name>
    <dbReference type="NCBI Taxonomy" id="741705"/>
    <lineage>
        <taxon>Eukaryota</taxon>
        <taxon>Fungi</taxon>
        <taxon>Dikarya</taxon>
        <taxon>Basidiomycota</taxon>
        <taxon>Agaricomycotina</taxon>
        <taxon>Agaricomycetes</taxon>
        <taxon>Agaricomycetidae</taxon>
        <taxon>Boletales</taxon>
        <taxon>Coniophorineae</taxon>
        <taxon>Coniophoraceae</taxon>
        <taxon>Coniophora</taxon>
    </lineage>
</organism>
<feature type="compositionally biased region" description="Polar residues" evidence="9">
    <location>
        <begin position="240"/>
        <end position="253"/>
    </location>
</feature>
<evidence type="ECO:0000256" key="6">
    <source>
        <dbReference type="ARBA" id="ARBA00023157"/>
    </source>
</evidence>
<dbReference type="InterPro" id="IPR029058">
    <property type="entry name" value="AB_hydrolase_fold"/>
</dbReference>
<keyword evidence="12" id="KW-1185">Reference proteome</keyword>
<dbReference type="GO" id="GO:0008474">
    <property type="term" value="F:palmitoyl-(protein) hydrolase activity"/>
    <property type="evidence" value="ECO:0007669"/>
    <property type="project" value="UniProtKB-EC"/>
</dbReference>
<keyword evidence="6" id="KW-1015">Disulfide bond</keyword>
<name>A0A5M3MVX3_CONPW</name>
<dbReference type="PANTHER" id="PTHR11247:SF8">
    <property type="entry name" value="PALMITOYL-PROTEIN THIOESTERASE 1"/>
    <property type="match status" value="1"/>
</dbReference>
<dbReference type="FunFam" id="3.40.50.1820:FF:000107">
    <property type="entry name" value="Palmitoyl-protein thioesterase 1"/>
    <property type="match status" value="1"/>
</dbReference>
<sequence>MLFIAAYIASLLCFAVAAPTRNVRPLVIWHGLGDTYDSAGMTRVQEEVKKMHPGIFVHLIRMNEDSKEDKQAGFYGNVNEQVALAASQLANISELSQGFDAVGFSQGGQFLRAYIERYNEPPVNNLVTFGSQHMGISDLPVCSAYDLLCQIARRATKGGVYNEWVQENLVQAQYFRDPNQLPLYVTSSKFLADINNEVLLPSERNGTYADNFSTLSNLVLVKFEKDRTVVPKESSWFGSQAPSDTSLYQSTEQVPLGGPRPSRVDDNREIIGMEEQPLYQEDWIGLRALDERGAVTFSTCEGEHMDLTGCWEDIFAEYVGGLL</sequence>
<dbReference type="KEGG" id="cput:CONPUDRAFT_136384"/>
<dbReference type="OrthoDB" id="10263094at2759"/>
<feature type="chain" id="PRO_5024458854" description="Palmitoyl-protein thioesterase 1" evidence="10">
    <location>
        <begin position="18"/>
        <end position="323"/>
    </location>
</feature>
<feature type="region of interest" description="Disordered" evidence="9">
    <location>
        <begin position="240"/>
        <end position="262"/>
    </location>
</feature>
<accession>A0A5M3MVX3</accession>
<reference evidence="12" key="1">
    <citation type="journal article" date="2012" name="Science">
        <title>The Paleozoic origin of enzymatic lignin decomposition reconstructed from 31 fungal genomes.</title>
        <authorList>
            <person name="Floudas D."/>
            <person name="Binder M."/>
            <person name="Riley R."/>
            <person name="Barry K."/>
            <person name="Blanchette R.A."/>
            <person name="Henrissat B."/>
            <person name="Martinez A.T."/>
            <person name="Otillar R."/>
            <person name="Spatafora J.W."/>
            <person name="Yadav J.S."/>
            <person name="Aerts A."/>
            <person name="Benoit I."/>
            <person name="Boyd A."/>
            <person name="Carlson A."/>
            <person name="Copeland A."/>
            <person name="Coutinho P.M."/>
            <person name="de Vries R.P."/>
            <person name="Ferreira P."/>
            <person name="Findley K."/>
            <person name="Foster B."/>
            <person name="Gaskell J."/>
            <person name="Glotzer D."/>
            <person name="Gorecki P."/>
            <person name="Heitman J."/>
            <person name="Hesse C."/>
            <person name="Hori C."/>
            <person name="Igarashi K."/>
            <person name="Jurgens J.A."/>
            <person name="Kallen N."/>
            <person name="Kersten P."/>
            <person name="Kohler A."/>
            <person name="Kuees U."/>
            <person name="Kumar T.K.A."/>
            <person name="Kuo A."/>
            <person name="LaButti K."/>
            <person name="Larrondo L.F."/>
            <person name="Lindquist E."/>
            <person name="Ling A."/>
            <person name="Lombard V."/>
            <person name="Lucas S."/>
            <person name="Lundell T."/>
            <person name="Martin R."/>
            <person name="McLaughlin D.J."/>
            <person name="Morgenstern I."/>
            <person name="Morin E."/>
            <person name="Murat C."/>
            <person name="Nagy L.G."/>
            <person name="Nolan M."/>
            <person name="Ohm R.A."/>
            <person name="Patyshakuliyeva A."/>
            <person name="Rokas A."/>
            <person name="Ruiz-Duenas F.J."/>
            <person name="Sabat G."/>
            <person name="Salamov A."/>
            <person name="Samejima M."/>
            <person name="Schmutz J."/>
            <person name="Slot J.C."/>
            <person name="St John F."/>
            <person name="Stenlid J."/>
            <person name="Sun H."/>
            <person name="Sun S."/>
            <person name="Syed K."/>
            <person name="Tsang A."/>
            <person name="Wiebenga A."/>
            <person name="Young D."/>
            <person name="Pisabarro A."/>
            <person name="Eastwood D.C."/>
            <person name="Martin F."/>
            <person name="Cullen D."/>
            <person name="Grigoriev I.V."/>
            <person name="Hibbett D.S."/>
        </authorList>
    </citation>
    <scope>NUCLEOTIDE SEQUENCE [LARGE SCALE GENOMIC DNA]</scope>
    <source>
        <strain evidence="12">RWD-64-598 SS2</strain>
    </source>
</reference>
<comment type="caution">
    <text evidence="11">The sequence shown here is derived from an EMBL/GenBank/DDBJ whole genome shotgun (WGS) entry which is preliminary data.</text>
</comment>
<dbReference type="PANTHER" id="PTHR11247">
    <property type="entry name" value="PALMITOYL-PROTEIN THIOESTERASE/DOLICHYLDIPHOSPHATASE 1"/>
    <property type="match status" value="1"/>
</dbReference>
<dbReference type="GeneID" id="19200893"/>
<dbReference type="AlphaFoldDB" id="A0A5M3MVX3"/>
<evidence type="ECO:0000313" key="12">
    <source>
        <dbReference type="Proteomes" id="UP000053558"/>
    </source>
</evidence>
<keyword evidence="5" id="KW-0378">Hydrolase</keyword>
<evidence type="ECO:0000256" key="2">
    <source>
        <dbReference type="ARBA" id="ARBA00012423"/>
    </source>
</evidence>
<comment type="similarity">
    <text evidence="1">Belongs to the palmitoyl-protein thioesterase family.</text>
</comment>
<keyword evidence="4 10" id="KW-0732">Signal</keyword>
<evidence type="ECO:0000256" key="10">
    <source>
        <dbReference type="SAM" id="SignalP"/>
    </source>
</evidence>
<evidence type="ECO:0000256" key="1">
    <source>
        <dbReference type="ARBA" id="ARBA00010758"/>
    </source>
</evidence>
<evidence type="ECO:0000313" key="11">
    <source>
        <dbReference type="EMBL" id="EIW83312.1"/>
    </source>
</evidence>
<dbReference type="Proteomes" id="UP000053558">
    <property type="component" value="Unassembled WGS sequence"/>
</dbReference>
<dbReference type="Pfam" id="PF02089">
    <property type="entry name" value="Palm_thioest"/>
    <property type="match status" value="1"/>
</dbReference>
<evidence type="ECO:0000256" key="4">
    <source>
        <dbReference type="ARBA" id="ARBA00022729"/>
    </source>
</evidence>
<dbReference type="PRINTS" id="PR00414">
    <property type="entry name" value="PPTHIESTRASE"/>
</dbReference>
<gene>
    <name evidence="11" type="ORF">CONPUDRAFT_136384</name>
</gene>
<dbReference type="RefSeq" id="XP_007767107.1">
    <property type="nucleotide sequence ID" value="XM_007768917.1"/>
</dbReference>
<dbReference type="InterPro" id="IPR002472">
    <property type="entry name" value="Palm_thioest"/>
</dbReference>
<evidence type="ECO:0000256" key="5">
    <source>
        <dbReference type="ARBA" id="ARBA00022801"/>
    </source>
</evidence>
<feature type="signal peptide" evidence="10">
    <location>
        <begin position="1"/>
        <end position="17"/>
    </location>
</feature>
<dbReference type="SUPFAM" id="SSF53474">
    <property type="entry name" value="alpha/beta-Hydrolases"/>
    <property type="match status" value="1"/>
</dbReference>
<dbReference type="EMBL" id="JH711576">
    <property type="protein sequence ID" value="EIW83312.1"/>
    <property type="molecule type" value="Genomic_DNA"/>
</dbReference>
<dbReference type="Gene3D" id="3.40.50.1820">
    <property type="entry name" value="alpha/beta hydrolase"/>
    <property type="match status" value="1"/>
</dbReference>
<keyword evidence="7" id="KW-0325">Glycoprotein</keyword>
<evidence type="ECO:0000256" key="3">
    <source>
        <dbReference type="ARBA" id="ARBA00014212"/>
    </source>
</evidence>
<proteinExistence type="inferred from homology"/>
<dbReference type="OMA" id="KFVMVMF"/>
<dbReference type="EC" id="3.1.2.22" evidence="2"/>